<dbReference type="Gene3D" id="3.40.50.1000">
    <property type="entry name" value="HAD superfamily/HAD-like"/>
    <property type="match status" value="1"/>
</dbReference>
<gene>
    <name evidence="5" type="ORF">THIOM_002146</name>
</gene>
<sequence length="216" mass="24376">MRTKGLSYGVNNDWNVTWLLMALVKKFPKDNWEEALTHKRLAQIQPDSKEFIKMKDFFQNLYLGKPSFNGQGLIDTAEKKMYTDAFFPRLKTFGVKMAVVTSRPADEALYTLKVVNGLVGEFIESEHFIISVGSQNSSGQLIAEKPSPEPILECIKRLSVGLNEGVYIGNSSSDYLAAREAGVDFIQVGSSRIERAKEPQGFHYFKLENVNRLVPF</sequence>
<dbReference type="GO" id="GO:0008967">
    <property type="term" value="F:phosphoglycolate phosphatase activity"/>
    <property type="evidence" value="ECO:0007669"/>
    <property type="project" value="UniProtKB-EC"/>
</dbReference>
<dbReference type="EMBL" id="LUTY01001192">
    <property type="protein sequence ID" value="OAD22070.1"/>
    <property type="molecule type" value="Genomic_DNA"/>
</dbReference>
<evidence type="ECO:0000313" key="6">
    <source>
        <dbReference type="Proteomes" id="UP000076962"/>
    </source>
</evidence>
<evidence type="ECO:0000256" key="1">
    <source>
        <dbReference type="ARBA" id="ARBA00000830"/>
    </source>
</evidence>
<dbReference type="InterPro" id="IPR050155">
    <property type="entry name" value="HAD-like_hydrolase_sf"/>
</dbReference>
<comment type="caution">
    <text evidence="5">The sequence shown here is derived from an EMBL/GenBank/DDBJ whole genome shotgun (WGS) entry which is preliminary data.</text>
</comment>
<dbReference type="Proteomes" id="UP000076962">
    <property type="component" value="Unassembled WGS sequence"/>
</dbReference>
<reference evidence="5 6" key="1">
    <citation type="submission" date="2016-05" db="EMBL/GenBank/DDBJ databases">
        <title>Single-cell genome of chain-forming Candidatus Thiomargarita nelsonii and comparison to other large sulfur-oxidizing bacteria.</title>
        <authorList>
            <person name="Winkel M."/>
            <person name="Salman V."/>
            <person name="Woyke T."/>
            <person name="Schulz-Vogt H."/>
            <person name="Richter M."/>
            <person name="Flood B."/>
            <person name="Bailey J."/>
            <person name="Amann R."/>
            <person name="Mussmann M."/>
        </authorList>
    </citation>
    <scope>NUCLEOTIDE SEQUENCE [LARGE SCALE GENOMIC DNA]</scope>
    <source>
        <strain evidence="5 6">THI036</strain>
    </source>
</reference>
<dbReference type="GO" id="GO:0006281">
    <property type="term" value="P:DNA repair"/>
    <property type="evidence" value="ECO:0007669"/>
    <property type="project" value="TreeGrafter"/>
</dbReference>
<dbReference type="AlphaFoldDB" id="A0A176S232"/>
<comment type="similarity">
    <text evidence="3">Belongs to the HAD-like hydrolase superfamily. CbbY/CbbZ/Gph/YieH family.</text>
</comment>
<proteinExistence type="inferred from homology"/>
<dbReference type="InterPro" id="IPR036412">
    <property type="entry name" value="HAD-like_sf"/>
</dbReference>
<dbReference type="SUPFAM" id="SSF56784">
    <property type="entry name" value="HAD-like"/>
    <property type="match status" value="1"/>
</dbReference>
<dbReference type="InterPro" id="IPR023214">
    <property type="entry name" value="HAD_sf"/>
</dbReference>
<protein>
    <recommendedName>
        <fullName evidence="4">phosphoglycolate phosphatase</fullName>
        <ecNumber evidence="4">3.1.3.18</ecNumber>
    </recommendedName>
</protein>
<dbReference type="PANTHER" id="PTHR43434:SF1">
    <property type="entry name" value="PHOSPHOGLYCOLATE PHOSPHATASE"/>
    <property type="match status" value="1"/>
</dbReference>
<evidence type="ECO:0000256" key="4">
    <source>
        <dbReference type="ARBA" id="ARBA00013078"/>
    </source>
</evidence>
<keyword evidence="6" id="KW-1185">Reference proteome</keyword>
<dbReference type="Pfam" id="PF13419">
    <property type="entry name" value="HAD_2"/>
    <property type="match status" value="1"/>
</dbReference>
<dbReference type="EC" id="3.1.3.18" evidence="4"/>
<dbReference type="InterPro" id="IPR041492">
    <property type="entry name" value="HAD_2"/>
</dbReference>
<evidence type="ECO:0000256" key="2">
    <source>
        <dbReference type="ARBA" id="ARBA00004818"/>
    </source>
</evidence>
<comment type="catalytic activity">
    <reaction evidence="1">
        <text>2-phosphoglycolate + H2O = glycolate + phosphate</text>
        <dbReference type="Rhea" id="RHEA:14369"/>
        <dbReference type="ChEBI" id="CHEBI:15377"/>
        <dbReference type="ChEBI" id="CHEBI:29805"/>
        <dbReference type="ChEBI" id="CHEBI:43474"/>
        <dbReference type="ChEBI" id="CHEBI:58033"/>
        <dbReference type="EC" id="3.1.3.18"/>
    </reaction>
</comment>
<evidence type="ECO:0000256" key="3">
    <source>
        <dbReference type="ARBA" id="ARBA00006171"/>
    </source>
</evidence>
<name>A0A176S232_9GAMM</name>
<dbReference type="PANTHER" id="PTHR43434">
    <property type="entry name" value="PHOSPHOGLYCOLATE PHOSPHATASE"/>
    <property type="match status" value="1"/>
</dbReference>
<organism evidence="5 6">
    <name type="scientific">Candidatus Thiomargarita nelsonii</name>
    <dbReference type="NCBI Taxonomy" id="1003181"/>
    <lineage>
        <taxon>Bacteria</taxon>
        <taxon>Pseudomonadati</taxon>
        <taxon>Pseudomonadota</taxon>
        <taxon>Gammaproteobacteria</taxon>
        <taxon>Thiotrichales</taxon>
        <taxon>Thiotrichaceae</taxon>
        <taxon>Thiomargarita</taxon>
    </lineage>
</organism>
<comment type="pathway">
    <text evidence="2">Organic acid metabolism; glycolate biosynthesis; glycolate from 2-phosphoglycolate: step 1/1.</text>
</comment>
<accession>A0A176S232</accession>
<evidence type="ECO:0000313" key="5">
    <source>
        <dbReference type="EMBL" id="OAD22070.1"/>
    </source>
</evidence>